<organism evidence="2 3">
    <name type="scientific">Pseudomonas moraviensis</name>
    <dbReference type="NCBI Taxonomy" id="321662"/>
    <lineage>
        <taxon>Bacteria</taxon>
        <taxon>Pseudomonadati</taxon>
        <taxon>Pseudomonadota</taxon>
        <taxon>Gammaproteobacteria</taxon>
        <taxon>Pseudomonadales</taxon>
        <taxon>Pseudomonadaceae</taxon>
        <taxon>Pseudomonas</taxon>
    </lineage>
</organism>
<dbReference type="Proteomes" id="UP000284207">
    <property type="component" value="Unassembled WGS sequence"/>
</dbReference>
<keyword evidence="1" id="KW-0812">Transmembrane</keyword>
<gene>
    <name evidence="2" type="ORF">BK674_07520</name>
</gene>
<protein>
    <submittedName>
        <fullName evidence="2">Uncharacterized protein</fullName>
    </submittedName>
</protein>
<comment type="caution">
    <text evidence="2">The sequence shown here is derived from an EMBL/GenBank/DDBJ whole genome shotgun (WGS) entry which is preliminary data.</text>
</comment>
<sequence length="192" mass="21241">MALFRLGRYDREPIDDKDCFTMNLLSPKGGRDTIHLERNGNRTGPFKCNFTAQKFSMFYKEIDVTEGDKVVREIPGREEYHTVTEVHYSPGLGRIPPHYTLSVSKDSAIPKPSQNTTTNHINIHGSTGIQIGDHNVQHLQVAMKEVLASIDNADATREEKEDARNKLHAFLAHPLVAAAVGAGLPLALGLLS</sequence>
<keyword evidence="1" id="KW-0472">Membrane</keyword>
<accession>A0A423NU74</accession>
<evidence type="ECO:0000313" key="3">
    <source>
        <dbReference type="Proteomes" id="UP000284207"/>
    </source>
</evidence>
<name>A0A423NU74_9PSED</name>
<keyword evidence="1" id="KW-1133">Transmembrane helix</keyword>
<reference evidence="2 3" key="1">
    <citation type="submission" date="2016-10" db="EMBL/GenBank/DDBJ databases">
        <title>Comparative genome analysis of multiple Pseudomonas spp. focuses on biocontrol and plant growth promoting traits.</title>
        <authorList>
            <person name="Tao X.-Y."/>
            <person name="Taylor C.G."/>
        </authorList>
    </citation>
    <scope>NUCLEOTIDE SEQUENCE [LARGE SCALE GENOMIC DNA]</scope>
    <source>
        <strain evidence="2 3">36B3</strain>
    </source>
</reference>
<evidence type="ECO:0000313" key="2">
    <source>
        <dbReference type="EMBL" id="ROO01768.1"/>
    </source>
</evidence>
<proteinExistence type="predicted"/>
<dbReference type="EMBL" id="MOCA01000003">
    <property type="protein sequence ID" value="ROO01768.1"/>
    <property type="molecule type" value="Genomic_DNA"/>
</dbReference>
<feature type="transmembrane region" description="Helical" evidence="1">
    <location>
        <begin position="167"/>
        <end position="191"/>
    </location>
</feature>
<dbReference type="AlphaFoldDB" id="A0A423NU74"/>
<evidence type="ECO:0000256" key="1">
    <source>
        <dbReference type="SAM" id="Phobius"/>
    </source>
</evidence>